<dbReference type="AlphaFoldDB" id="A0A3N4PXP4"/>
<feature type="transmembrane region" description="Helical" evidence="1">
    <location>
        <begin position="83"/>
        <end position="105"/>
    </location>
</feature>
<sequence length="388" mass="41980">MDAKRGTPDFNQLLEGYAAGTLSEAELQAFCDRLPEHEQAAAAKILADLQSGRYDGQTDAAQRNKMFATLMLAGRKNTRTFRLMWRTAAAAAILVAVFAGGWFFLKTPVAPAPNDASITAVSSMIVPGGKKAILTLSDGAIVQLDSADNGMLAQQGAAAVSKLKNGMLAYRVTGEPNDEMRYNKISTPKGGVYAVMLPDGSRAYLNAASSIRFPTVFKGTRTVEITGEVYFEVARNPAVQFEVEARGTTVMVHGTHFNIHAYEDEAATSVTLLEGAVSVANGCENITLQPGQQAIAGAGLRKAEGVVDLDEVMAWKNGLFHFENLALPDIMRQISRWYDVDITYRGNTVNRRFSGVVSRNSSIAEVLQFMQLAGVRFEITGRNITVIQ</sequence>
<keyword evidence="1" id="KW-0812">Transmembrane</keyword>
<evidence type="ECO:0000259" key="2">
    <source>
        <dbReference type="Pfam" id="PF04773"/>
    </source>
</evidence>
<evidence type="ECO:0000256" key="1">
    <source>
        <dbReference type="SAM" id="Phobius"/>
    </source>
</evidence>
<proteinExistence type="predicted"/>
<dbReference type="PANTHER" id="PTHR30273">
    <property type="entry name" value="PERIPLASMIC SIGNAL SENSOR AND SIGMA FACTOR ACTIVATOR FECR-RELATED"/>
    <property type="match status" value="1"/>
</dbReference>
<gene>
    <name evidence="4" type="ORF">EGT74_17690</name>
</gene>
<evidence type="ECO:0000313" key="4">
    <source>
        <dbReference type="EMBL" id="RPE08857.1"/>
    </source>
</evidence>
<organism evidence="4 5">
    <name type="scientific">Chitinophaga lutea</name>
    <dbReference type="NCBI Taxonomy" id="2488634"/>
    <lineage>
        <taxon>Bacteria</taxon>
        <taxon>Pseudomonadati</taxon>
        <taxon>Bacteroidota</taxon>
        <taxon>Chitinophagia</taxon>
        <taxon>Chitinophagales</taxon>
        <taxon>Chitinophagaceae</taxon>
        <taxon>Chitinophaga</taxon>
    </lineage>
</organism>
<dbReference type="Proteomes" id="UP000278351">
    <property type="component" value="Unassembled WGS sequence"/>
</dbReference>
<dbReference type="InterPro" id="IPR006860">
    <property type="entry name" value="FecR"/>
</dbReference>
<feature type="domain" description="Protein FecR C-terminal" evidence="3">
    <location>
        <begin position="320"/>
        <end position="386"/>
    </location>
</feature>
<evidence type="ECO:0000313" key="5">
    <source>
        <dbReference type="Proteomes" id="UP000278351"/>
    </source>
</evidence>
<dbReference type="Pfam" id="PF16344">
    <property type="entry name" value="FecR_C"/>
    <property type="match status" value="1"/>
</dbReference>
<reference evidence="4 5" key="1">
    <citation type="submission" date="2018-11" db="EMBL/GenBank/DDBJ databases">
        <title>Chitinophaga lutea sp.nov., isolate from arsenic contaminated soil.</title>
        <authorList>
            <person name="Zong Y."/>
        </authorList>
    </citation>
    <scope>NUCLEOTIDE SEQUENCE [LARGE SCALE GENOMIC DNA]</scope>
    <source>
        <strain evidence="4 5">ZY74</strain>
    </source>
</reference>
<dbReference type="RefSeq" id="WP_123847854.1">
    <property type="nucleotide sequence ID" value="NZ_RPDH01000002.1"/>
</dbReference>
<dbReference type="EMBL" id="RPDH01000002">
    <property type="protein sequence ID" value="RPE08857.1"/>
    <property type="molecule type" value="Genomic_DNA"/>
</dbReference>
<keyword evidence="5" id="KW-1185">Reference proteome</keyword>
<accession>A0A3N4PXP4</accession>
<feature type="domain" description="FecR protein" evidence="2">
    <location>
        <begin position="184"/>
        <end position="277"/>
    </location>
</feature>
<dbReference type="OrthoDB" id="636724at2"/>
<comment type="caution">
    <text evidence="4">The sequence shown here is derived from an EMBL/GenBank/DDBJ whole genome shotgun (WGS) entry which is preliminary data.</text>
</comment>
<dbReference type="PANTHER" id="PTHR30273:SF2">
    <property type="entry name" value="PROTEIN FECR"/>
    <property type="match status" value="1"/>
</dbReference>
<keyword evidence="1" id="KW-0472">Membrane</keyword>
<name>A0A3N4PXP4_9BACT</name>
<dbReference type="Gene3D" id="3.55.50.30">
    <property type="match status" value="1"/>
</dbReference>
<dbReference type="InterPro" id="IPR012373">
    <property type="entry name" value="Ferrdict_sens_TM"/>
</dbReference>
<dbReference type="GO" id="GO:0016989">
    <property type="term" value="F:sigma factor antagonist activity"/>
    <property type="evidence" value="ECO:0007669"/>
    <property type="project" value="TreeGrafter"/>
</dbReference>
<dbReference type="Gene3D" id="2.60.120.1440">
    <property type="match status" value="1"/>
</dbReference>
<protein>
    <submittedName>
        <fullName evidence="4">FecR family protein</fullName>
    </submittedName>
</protein>
<dbReference type="Pfam" id="PF04773">
    <property type="entry name" value="FecR"/>
    <property type="match status" value="1"/>
</dbReference>
<keyword evidence="1" id="KW-1133">Transmembrane helix</keyword>
<dbReference type="InterPro" id="IPR032508">
    <property type="entry name" value="FecR_C"/>
</dbReference>
<evidence type="ECO:0000259" key="3">
    <source>
        <dbReference type="Pfam" id="PF16344"/>
    </source>
</evidence>